<comment type="caution">
    <text evidence="2">The sequence shown here is derived from an EMBL/GenBank/DDBJ whole genome shotgun (WGS) entry which is preliminary data.</text>
</comment>
<feature type="transmembrane region" description="Helical" evidence="1">
    <location>
        <begin position="7"/>
        <end position="24"/>
    </location>
</feature>
<dbReference type="EMBL" id="JAWDIP010000003">
    <property type="protein sequence ID" value="MDY0394555.1"/>
    <property type="molecule type" value="Genomic_DNA"/>
</dbReference>
<feature type="transmembrane region" description="Helical" evidence="1">
    <location>
        <begin position="30"/>
        <end position="47"/>
    </location>
</feature>
<evidence type="ECO:0000313" key="3">
    <source>
        <dbReference type="Proteomes" id="UP001281447"/>
    </source>
</evidence>
<dbReference type="Proteomes" id="UP001281447">
    <property type="component" value="Unassembled WGS sequence"/>
</dbReference>
<evidence type="ECO:0000256" key="1">
    <source>
        <dbReference type="SAM" id="Phobius"/>
    </source>
</evidence>
<sequence>MGYIRFTMGYAGYFLIVFMSFRALLVQDDWAAFIILFAGSFLLINYVQFLEKKTRET</sequence>
<keyword evidence="1" id="KW-0812">Transmembrane</keyword>
<accession>A0ABU5C660</accession>
<evidence type="ECO:0000313" key="2">
    <source>
        <dbReference type="EMBL" id="MDY0394555.1"/>
    </source>
</evidence>
<reference evidence="2 3" key="1">
    <citation type="submission" date="2023-10" db="EMBL/GenBank/DDBJ databases">
        <title>Virgibacillus halophilus 5B73C genome.</title>
        <authorList>
            <person name="Miliotis G."/>
            <person name="Sengupta P."/>
            <person name="Hameed A."/>
            <person name="Chuvochina M."/>
            <person name="Mcdonagh F."/>
            <person name="Simpson A.C."/>
            <person name="Singh N.K."/>
            <person name="Rekha P.D."/>
            <person name="Raman K."/>
            <person name="Hugenholtz P."/>
            <person name="Venkateswaran K."/>
        </authorList>
    </citation>
    <scope>NUCLEOTIDE SEQUENCE [LARGE SCALE GENOMIC DNA]</scope>
    <source>
        <strain evidence="2 3">5B73C</strain>
    </source>
</reference>
<keyword evidence="1" id="KW-1133">Transmembrane helix</keyword>
<organism evidence="2 3">
    <name type="scientific">Tigheibacillus halophilus</name>
    <dbReference type="NCBI Taxonomy" id="361280"/>
    <lineage>
        <taxon>Bacteria</taxon>
        <taxon>Bacillati</taxon>
        <taxon>Bacillota</taxon>
        <taxon>Bacilli</taxon>
        <taxon>Bacillales</taxon>
        <taxon>Bacillaceae</taxon>
        <taxon>Tigheibacillus</taxon>
    </lineage>
</organism>
<name>A0ABU5C660_9BACI</name>
<keyword evidence="3" id="KW-1185">Reference proteome</keyword>
<gene>
    <name evidence="2" type="ORF">RWE15_09010</name>
</gene>
<keyword evidence="1" id="KW-0472">Membrane</keyword>
<protein>
    <submittedName>
        <fullName evidence="2">Uncharacterized protein</fullName>
    </submittedName>
</protein>
<proteinExistence type="predicted"/>